<dbReference type="OrthoDB" id="156360at2157"/>
<dbReference type="EnsemblBacteria" id="CAI50624">
    <property type="protein sequence ID" value="CAI50624"/>
    <property type="gene ID" value="NP_5066A"/>
</dbReference>
<dbReference type="eggNOG" id="arCOG03658">
    <property type="taxonomic scope" value="Archaea"/>
</dbReference>
<accession>A0A1U7EZ92</accession>
<dbReference type="Proteomes" id="UP000002698">
    <property type="component" value="Chromosome"/>
</dbReference>
<dbReference type="Gene3D" id="1.10.620.20">
    <property type="entry name" value="Ribonucleotide Reductase, subunit A"/>
    <property type="match status" value="1"/>
</dbReference>
<proteinExistence type="predicted"/>
<name>A0A1U7EZ92_NATPD</name>
<keyword evidence="2" id="KW-1185">Reference proteome</keyword>
<evidence type="ECO:0000313" key="1">
    <source>
        <dbReference type="EMBL" id="CAI50624.1"/>
    </source>
</evidence>
<dbReference type="KEGG" id="nph:NP_5066A"/>
<dbReference type="SUPFAM" id="SSF47240">
    <property type="entry name" value="Ferritin-like"/>
    <property type="match status" value="1"/>
</dbReference>
<dbReference type="EMBL" id="CR936257">
    <property type="protein sequence ID" value="CAI50624.1"/>
    <property type="molecule type" value="Genomic_DNA"/>
</dbReference>
<gene>
    <name evidence="1" type="primary">nrdB2</name>
    <name evidence="1" type="ordered locus">NP_5066A</name>
</gene>
<evidence type="ECO:0000313" key="2">
    <source>
        <dbReference type="Proteomes" id="UP000002698"/>
    </source>
</evidence>
<dbReference type="EC" id="1.17.4.1" evidence="1"/>
<dbReference type="GeneID" id="3702985"/>
<dbReference type="HOGENOM" id="CLU_072736_0_0_2"/>
<reference evidence="1 2" key="1">
    <citation type="journal article" date="2005" name="Genome Res.">
        <title>Living with two extremes: conclusions from the genome sequence of Natronomonas pharaonis.</title>
        <authorList>
            <person name="Falb M."/>
            <person name="Pfeiffer F."/>
            <person name="Palm P."/>
            <person name="Rodewald K."/>
            <person name="Hickmann V."/>
            <person name="Tittor J."/>
            <person name="Oesterhelt D."/>
        </authorList>
    </citation>
    <scope>NUCLEOTIDE SEQUENCE [LARGE SCALE GENOMIC DNA]</scope>
    <source>
        <strain evidence="2">ATCC 35678 / DSM 2160 / CIP 103997 / JCM 8858 / NBRC 14720 / NCIMB 2260 / Gabara</strain>
    </source>
</reference>
<dbReference type="STRING" id="348780.NP_5066A"/>
<dbReference type="AlphaFoldDB" id="A0A1U7EZ92"/>
<dbReference type="GO" id="GO:0004748">
    <property type="term" value="F:ribonucleoside-diphosphate reductase activity, thioredoxin disulfide as acceptor"/>
    <property type="evidence" value="ECO:0007669"/>
    <property type="project" value="UniProtKB-EC"/>
</dbReference>
<dbReference type="InterPro" id="IPR012348">
    <property type="entry name" value="RNR-like"/>
</dbReference>
<dbReference type="InterPro" id="IPR009078">
    <property type="entry name" value="Ferritin-like_SF"/>
</dbReference>
<keyword evidence="1" id="KW-0560">Oxidoreductase</keyword>
<protein>
    <submittedName>
        <fullName evidence="1">Probable ribonucleoside-diphosphate reductase beta subunit</fullName>
        <ecNumber evidence="1">1.17.4.1</ecNumber>
    </submittedName>
</protein>
<organism evidence="1 2">
    <name type="scientific">Natronomonas pharaonis (strain ATCC 35678 / DSM 2160 / CIP 103997 / JCM 8858 / NBRC 14720 / NCIMB 2260 / Gabara)</name>
    <name type="common">Halobacterium pharaonis</name>
    <dbReference type="NCBI Taxonomy" id="348780"/>
    <lineage>
        <taxon>Archaea</taxon>
        <taxon>Methanobacteriati</taxon>
        <taxon>Methanobacteriota</taxon>
        <taxon>Stenosarchaea group</taxon>
        <taxon>Halobacteria</taxon>
        <taxon>Halobacteriales</taxon>
        <taxon>Natronomonadaceae</taxon>
        <taxon>Natronomonas</taxon>
    </lineage>
</organism>
<sequence length="306" mass="34402">MDLDSTRQLPLDRESRGMRYYRNAVERHWDPHDIELDTDRENLKAFLDSTDTPETYLDGLRSGVARFGAGEQAVTEDLAPLATALGSIDDQMFVTTQIYEEAKHTDFFDRYWREVIHPVEDALGLDPSSPTDETWFNDAYEELFDRNEEAMERLLAAPTAEQFAKAYCHYHLVIEGILAQTGYYGMQQSYSADSYPELPHLPGLCDGFTKIRQDEGRHVGFGMAKLKALVGDGKVDPQLLDDIVGELLPLVDDITTDVGDESFDDVGIPPEELEAFAAEKHTERMEQIKDAAKSVPDLDSLTSLDG</sequence>
<dbReference type="RefSeq" id="WP_011324234.1">
    <property type="nucleotide sequence ID" value="NC_007426.1"/>
</dbReference>